<name>A0AAW8W7L1_9LACO</name>
<organism evidence="2 3">
    <name type="scientific">Levilactobacillus namurensis</name>
    <dbReference type="NCBI Taxonomy" id="380393"/>
    <lineage>
        <taxon>Bacteria</taxon>
        <taxon>Bacillati</taxon>
        <taxon>Bacillota</taxon>
        <taxon>Bacilli</taxon>
        <taxon>Lactobacillales</taxon>
        <taxon>Lactobacillaceae</taxon>
        <taxon>Levilactobacillus</taxon>
    </lineage>
</organism>
<feature type="chain" id="PRO_5043443419" description="DUF4352 domain-containing protein" evidence="1">
    <location>
        <begin position="19"/>
        <end position="249"/>
    </location>
</feature>
<keyword evidence="1" id="KW-0732">Signal</keyword>
<feature type="signal peptide" evidence="1">
    <location>
        <begin position="1"/>
        <end position="18"/>
    </location>
</feature>
<dbReference type="AlphaFoldDB" id="A0AAW8W7L1"/>
<sequence>MRLIHPILVAGLSVLALGLTGCQNTAQKSSTSFKNQEASSKKYQAPKPDAAFSASSSAKIAQSFKPDAAQTKARGYVKSGNLQQPGQYTYDRVGTKLTLDQAHTQKHTIKSGALTYRITLVRTIANTAETANAKKMAAQALNLPSIKSPYYTVQVKFTILNRGKRAVTTDGIREIRLSNGHRLSATNQLSDASAGRTIGAHRQLATFATGLASQGKAPKLDTLKIAFAGGYDQKQHQLVKPSGWLTIHL</sequence>
<proteinExistence type="predicted"/>
<evidence type="ECO:0000256" key="1">
    <source>
        <dbReference type="SAM" id="SignalP"/>
    </source>
</evidence>
<reference evidence="2" key="1">
    <citation type="submission" date="2023-08" db="EMBL/GenBank/DDBJ databases">
        <authorList>
            <person name="Page C.A."/>
            <person name="Perez-Diaz I.M."/>
        </authorList>
    </citation>
    <scope>NUCLEOTIDE SEQUENCE</scope>
    <source>
        <strain evidence="2">3.8.38</strain>
    </source>
</reference>
<gene>
    <name evidence="2" type="ORF">RI532_09880</name>
</gene>
<evidence type="ECO:0000313" key="3">
    <source>
        <dbReference type="Proteomes" id="UP001254075"/>
    </source>
</evidence>
<comment type="caution">
    <text evidence="2">The sequence shown here is derived from an EMBL/GenBank/DDBJ whole genome shotgun (WGS) entry which is preliminary data.</text>
</comment>
<dbReference type="RefSeq" id="WP_313845300.1">
    <property type="nucleotide sequence ID" value="NZ_JAVLAM010000001.1"/>
</dbReference>
<evidence type="ECO:0000313" key="2">
    <source>
        <dbReference type="EMBL" id="MDT7014709.1"/>
    </source>
</evidence>
<dbReference type="PROSITE" id="PS51257">
    <property type="entry name" value="PROKAR_LIPOPROTEIN"/>
    <property type="match status" value="1"/>
</dbReference>
<evidence type="ECO:0008006" key="4">
    <source>
        <dbReference type="Google" id="ProtNLM"/>
    </source>
</evidence>
<protein>
    <recommendedName>
        <fullName evidence="4">DUF4352 domain-containing protein</fullName>
    </recommendedName>
</protein>
<accession>A0AAW8W7L1</accession>
<dbReference type="EMBL" id="JAVLAM010000001">
    <property type="protein sequence ID" value="MDT7014709.1"/>
    <property type="molecule type" value="Genomic_DNA"/>
</dbReference>
<dbReference type="Proteomes" id="UP001254075">
    <property type="component" value="Unassembled WGS sequence"/>
</dbReference>